<dbReference type="AlphaFoldDB" id="K8DZ74"/>
<organism evidence="1 2">
    <name type="scientific">Desulforamulus hydrothermalis Lam5 = DSM 18033</name>
    <dbReference type="NCBI Taxonomy" id="1121428"/>
    <lineage>
        <taxon>Bacteria</taxon>
        <taxon>Bacillati</taxon>
        <taxon>Bacillota</taxon>
        <taxon>Clostridia</taxon>
        <taxon>Eubacteriales</taxon>
        <taxon>Peptococcaceae</taxon>
        <taxon>Desulforamulus</taxon>
    </lineage>
</organism>
<proteinExistence type="predicted"/>
<dbReference type="Gene3D" id="1.20.1500.10">
    <property type="entry name" value="YheA/YmcA-like"/>
    <property type="match status" value="1"/>
</dbReference>
<dbReference type="Proteomes" id="UP000009315">
    <property type="component" value="Unassembled WGS sequence"/>
</dbReference>
<dbReference type="SUPFAM" id="SSF158622">
    <property type="entry name" value="YheA/YmcA-like"/>
    <property type="match status" value="1"/>
</dbReference>
<protein>
    <recommendedName>
        <fullName evidence="3">Cell fate regulator YlbF, YheA/YmcA/DUF963 family (Controls sporulation, competence, biofilm development)</fullName>
    </recommendedName>
</protein>
<evidence type="ECO:0000313" key="2">
    <source>
        <dbReference type="Proteomes" id="UP000009315"/>
    </source>
</evidence>
<reference evidence="1 2" key="1">
    <citation type="journal article" date="2013" name="Genome Announc.">
        <title>Genome Sequence of the Sulfate-Reducing Bacterium Desulfotomaculum hydrothermale Lam5(T).</title>
        <authorList>
            <person name="Amin O."/>
            <person name="Fardeau M.L."/>
            <person name="Valette O."/>
            <person name="Hirschler-Rea A."/>
            <person name="Barbe V."/>
            <person name="Medigue C."/>
            <person name="Vacherie B."/>
            <person name="Ollivier B."/>
            <person name="Bertin P.N."/>
            <person name="Dolla A."/>
        </authorList>
    </citation>
    <scope>NUCLEOTIDE SEQUENCE [LARGE SCALE GENOMIC DNA]</scope>
    <source>
        <strain evidence="2">Lam5 / DSM 18033</strain>
    </source>
</reference>
<name>K8DZ74_9FIRM</name>
<comment type="caution">
    <text evidence="1">The sequence shown here is derived from an EMBL/GenBank/DDBJ whole genome shotgun (WGS) entry which is preliminary data.</text>
</comment>
<dbReference type="EMBL" id="CAOS01000009">
    <property type="protein sequence ID" value="CCO08299.1"/>
    <property type="molecule type" value="Genomic_DNA"/>
</dbReference>
<dbReference type="InterPro" id="IPR023378">
    <property type="entry name" value="YheA/YmcA-like_dom_sf"/>
</dbReference>
<dbReference type="InterPro" id="IPR010368">
    <property type="entry name" value="Com_YlbF"/>
</dbReference>
<gene>
    <name evidence="1" type="ORF">DESHY_20168</name>
</gene>
<keyword evidence="2" id="KW-1185">Reference proteome</keyword>
<sequence length="133" mass="15085">MKREVKPLAKIDTALELCVQLGKILSETEEYQKMKQAEANLLHNEEARRLVEGLQQLQMDIQKKKLAGIPLSEVDKNNMKEAEARALENPIVKASFEAHEQFQAIMTLVSTKIREGIRGTELTPPDDDEEISE</sequence>
<accession>K8DZ74</accession>
<evidence type="ECO:0008006" key="3">
    <source>
        <dbReference type="Google" id="ProtNLM"/>
    </source>
</evidence>
<dbReference type="Pfam" id="PF06133">
    <property type="entry name" value="Com_YlbF"/>
    <property type="match status" value="1"/>
</dbReference>
<dbReference type="eggNOG" id="COG3679">
    <property type="taxonomic scope" value="Bacteria"/>
</dbReference>
<evidence type="ECO:0000313" key="1">
    <source>
        <dbReference type="EMBL" id="CCO08299.1"/>
    </source>
</evidence>